<dbReference type="InterPro" id="IPR025948">
    <property type="entry name" value="HTH-like_dom"/>
</dbReference>
<dbReference type="EMBL" id="BNAP01000024">
    <property type="protein sequence ID" value="GHG99829.1"/>
    <property type="molecule type" value="Genomic_DNA"/>
</dbReference>
<dbReference type="Pfam" id="PF13276">
    <property type="entry name" value="HTH_21"/>
    <property type="match status" value="1"/>
</dbReference>
<sequence length="177" mass="20368">MRDHDISQRRACKLVGVDPKTVRREPPLDCAEIRKEMQDIAGTRRRFGYRRIGVLLERKGMRMNHKKLYRIYREEGLSVKRRRGRKRARGTRAPMPSVARVNARWSLDFVSDSFGASRKFRILAVIDDCTRECLCLVADTSLSGARVARELSALLRLYGKPGCIVSDNVLYREDLAT</sequence>
<reference evidence="2" key="2">
    <citation type="submission" date="2020-09" db="EMBL/GenBank/DDBJ databases">
        <authorList>
            <person name="Sun Q."/>
            <person name="Zhou Y."/>
        </authorList>
    </citation>
    <scope>NUCLEOTIDE SEQUENCE</scope>
    <source>
        <strain evidence="2">CGMCC 1.7081</strain>
    </source>
</reference>
<accession>A0A8J3HBA3</accession>
<dbReference type="SUPFAM" id="SSF53098">
    <property type="entry name" value="Ribonuclease H-like"/>
    <property type="match status" value="1"/>
</dbReference>
<gene>
    <name evidence="2" type="ORF">GCM10010961_36000</name>
</gene>
<feature type="domain" description="Integrase catalytic" evidence="1">
    <location>
        <begin position="92"/>
        <end position="177"/>
    </location>
</feature>
<dbReference type="PROSITE" id="PS50994">
    <property type="entry name" value="INTEGRASE"/>
    <property type="match status" value="1"/>
</dbReference>
<dbReference type="GO" id="GO:0015074">
    <property type="term" value="P:DNA integration"/>
    <property type="evidence" value="ECO:0007669"/>
    <property type="project" value="InterPro"/>
</dbReference>
<reference evidence="2" key="1">
    <citation type="journal article" date="2014" name="Int. J. Syst. Evol. Microbiol.">
        <title>Complete genome sequence of Corynebacterium casei LMG S-19264T (=DSM 44701T), isolated from a smear-ripened cheese.</title>
        <authorList>
            <consortium name="US DOE Joint Genome Institute (JGI-PGF)"/>
            <person name="Walter F."/>
            <person name="Albersmeier A."/>
            <person name="Kalinowski J."/>
            <person name="Ruckert C."/>
        </authorList>
    </citation>
    <scope>NUCLEOTIDE SEQUENCE</scope>
    <source>
        <strain evidence="2">CGMCC 1.7081</strain>
    </source>
</reference>
<dbReference type="PANTHER" id="PTHR47515">
    <property type="entry name" value="LOW CALCIUM RESPONSE LOCUS PROTEIN T"/>
    <property type="match status" value="1"/>
</dbReference>
<proteinExistence type="predicted"/>
<dbReference type="Pfam" id="PF00665">
    <property type="entry name" value="rve"/>
    <property type="match status" value="1"/>
</dbReference>
<dbReference type="AlphaFoldDB" id="A0A8J3HBA3"/>
<dbReference type="InterPro" id="IPR012337">
    <property type="entry name" value="RNaseH-like_sf"/>
</dbReference>
<comment type="caution">
    <text evidence="2">The sequence shown here is derived from an EMBL/GenBank/DDBJ whole genome shotgun (WGS) entry which is preliminary data.</text>
</comment>
<keyword evidence="3" id="KW-1185">Reference proteome</keyword>
<organism evidence="2 3">
    <name type="scientific">Pseudodonghicola xiamenensis</name>
    <dbReference type="NCBI Taxonomy" id="337702"/>
    <lineage>
        <taxon>Bacteria</taxon>
        <taxon>Pseudomonadati</taxon>
        <taxon>Pseudomonadota</taxon>
        <taxon>Alphaproteobacteria</taxon>
        <taxon>Rhodobacterales</taxon>
        <taxon>Paracoccaceae</taxon>
        <taxon>Pseudodonghicola</taxon>
    </lineage>
</organism>
<name>A0A8J3HBA3_9RHOB</name>
<dbReference type="Gene3D" id="3.30.420.10">
    <property type="entry name" value="Ribonuclease H-like superfamily/Ribonuclease H"/>
    <property type="match status" value="1"/>
</dbReference>
<dbReference type="GO" id="GO:0003676">
    <property type="term" value="F:nucleic acid binding"/>
    <property type="evidence" value="ECO:0007669"/>
    <property type="project" value="InterPro"/>
</dbReference>
<evidence type="ECO:0000313" key="3">
    <source>
        <dbReference type="Proteomes" id="UP000611500"/>
    </source>
</evidence>
<protein>
    <recommendedName>
        <fullName evidence="1">Integrase catalytic domain-containing protein</fullName>
    </recommendedName>
</protein>
<dbReference type="InterPro" id="IPR001584">
    <property type="entry name" value="Integrase_cat-core"/>
</dbReference>
<dbReference type="Proteomes" id="UP000611500">
    <property type="component" value="Unassembled WGS sequence"/>
</dbReference>
<evidence type="ECO:0000259" key="1">
    <source>
        <dbReference type="PROSITE" id="PS50994"/>
    </source>
</evidence>
<evidence type="ECO:0000313" key="2">
    <source>
        <dbReference type="EMBL" id="GHG99829.1"/>
    </source>
</evidence>
<dbReference type="PANTHER" id="PTHR47515:SF1">
    <property type="entry name" value="BLR2054 PROTEIN"/>
    <property type="match status" value="1"/>
</dbReference>
<dbReference type="InterPro" id="IPR036397">
    <property type="entry name" value="RNaseH_sf"/>
</dbReference>